<dbReference type="CDD" id="cd06222">
    <property type="entry name" value="RNase_H_like"/>
    <property type="match status" value="1"/>
</dbReference>
<reference evidence="2" key="1">
    <citation type="journal article" date="2014" name="Proc. Natl. Acad. Sci. U.S.A.">
        <title>Extensive sampling of basidiomycete genomes demonstrates inadequacy of the white-rot/brown-rot paradigm for wood decay fungi.</title>
        <authorList>
            <person name="Riley R."/>
            <person name="Salamov A.A."/>
            <person name="Brown D.W."/>
            <person name="Nagy L.G."/>
            <person name="Floudas D."/>
            <person name="Held B.W."/>
            <person name="Levasseur A."/>
            <person name="Lombard V."/>
            <person name="Morin E."/>
            <person name="Otillar R."/>
            <person name="Lindquist E.A."/>
            <person name="Sun H."/>
            <person name="LaButti K.M."/>
            <person name="Schmutz J."/>
            <person name="Jabbour D."/>
            <person name="Luo H."/>
            <person name="Baker S.E."/>
            <person name="Pisabarro A.G."/>
            <person name="Walton J.D."/>
            <person name="Blanchette R.A."/>
            <person name="Henrissat B."/>
            <person name="Martin F."/>
            <person name="Cullen D."/>
            <person name="Hibbett D.S."/>
            <person name="Grigoriev I.V."/>
        </authorList>
    </citation>
    <scope>NUCLEOTIDE SEQUENCE [LARGE SCALE GENOMIC DNA]</scope>
    <source>
        <strain evidence="2">FD-172 SS1</strain>
    </source>
</reference>
<dbReference type="Proteomes" id="UP000027195">
    <property type="component" value="Unassembled WGS sequence"/>
</dbReference>
<dbReference type="STRING" id="930990.A0A067MW44"/>
<dbReference type="PANTHER" id="PTHR33050">
    <property type="entry name" value="REVERSE TRANSCRIPTASE DOMAIN-CONTAINING PROTEIN"/>
    <property type="match status" value="1"/>
</dbReference>
<name>A0A067MW44_BOTB1</name>
<evidence type="ECO:0000313" key="2">
    <source>
        <dbReference type="Proteomes" id="UP000027195"/>
    </source>
</evidence>
<protein>
    <submittedName>
        <fullName evidence="1">Uncharacterized protein</fullName>
    </submittedName>
</protein>
<proteinExistence type="predicted"/>
<dbReference type="PANTHER" id="PTHR33050:SF7">
    <property type="entry name" value="RIBONUCLEASE H"/>
    <property type="match status" value="1"/>
</dbReference>
<evidence type="ECO:0000313" key="1">
    <source>
        <dbReference type="EMBL" id="KDQ18910.1"/>
    </source>
</evidence>
<dbReference type="EMBL" id="KL198020">
    <property type="protein sequence ID" value="KDQ18910.1"/>
    <property type="molecule type" value="Genomic_DNA"/>
</dbReference>
<dbReference type="HOGENOM" id="CLU_058350_0_0_1"/>
<dbReference type="InterPro" id="IPR012337">
    <property type="entry name" value="RNaseH-like_sf"/>
</dbReference>
<keyword evidence="2" id="KW-1185">Reference proteome</keyword>
<dbReference type="SUPFAM" id="SSF53098">
    <property type="entry name" value="Ribonuclease H-like"/>
    <property type="match status" value="1"/>
</dbReference>
<sequence length="341" mass="39014">MALVIWGAIHAKGLKDLLHYVDDVFSYELTSDLMYYPPYNKKLPSKQARLLKLWDEIGLPHEEKKQEYGLSLEILGMQVDTECMTITIPLASKQEIVALVTAFIDVSQSRMRSVEEWKKVVARLNWGLTVEPLLRPALQSSHSKLSGKTNPKELLELDDDVVSDLKWIADMFAFSTGINIMDEKDWRPETADLIMFCDATLYGLGYWSQTDRLGFYAEIPRNIPNFGATYNECHAVVSALEWASRRFNRPHRVLIWTDSMNVVTMFDKLKALQGCNDLLFAAVKILIRSNISLRIFHLPREENVVADALSRGALDEVHSIHPSLKLSMFRPTSYTGKERLY</sequence>
<dbReference type="InterPro" id="IPR044730">
    <property type="entry name" value="RNase_H-like_dom_plant"/>
</dbReference>
<gene>
    <name evidence="1" type="ORF">BOTBODRAFT_28385</name>
</gene>
<dbReference type="InParanoid" id="A0A067MW44"/>
<dbReference type="AlphaFoldDB" id="A0A067MW44"/>
<dbReference type="GO" id="GO:0003676">
    <property type="term" value="F:nucleic acid binding"/>
    <property type="evidence" value="ECO:0007669"/>
    <property type="project" value="InterPro"/>
</dbReference>
<organism evidence="1 2">
    <name type="scientific">Botryobasidium botryosum (strain FD-172 SS1)</name>
    <dbReference type="NCBI Taxonomy" id="930990"/>
    <lineage>
        <taxon>Eukaryota</taxon>
        <taxon>Fungi</taxon>
        <taxon>Dikarya</taxon>
        <taxon>Basidiomycota</taxon>
        <taxon>Agaricomycotina</taxon>
        <taxon>Agaricomycetes</taxon>
        <taxon>Cantharellales</taxon>
        <taxon>Botryobasidiaceae</taxon>
        <taxon>Botryobasidium</taxon>
    </lineage>
</organism>
<accession>A0A067MW44</accession>
<dbReference type="InterPro" id="IPR052055">
    <property type="entry name" value="Hepadnavirus_pol/RT"/>
</dbReference>
<dbReference type="InterPro" id="IPR036397">
    <property type="entry name" value="RNaseH_sf"/>
</dbReference>
<dbReference type="OrthoDB" id="3249498at2759"/>
<dbReference type="Gene3D" id="3.30.420.10">
    <property type="entry name" value="Ribonuclease H-like superfamily/Ribonuclease H"/>
    <property type="match status" value="1"/>
</dbReference>